<feature type="domain" description="N-acetyltransferase" evidence="3">
    <location>
        <begin position="151"/>
        <end position="307"/>
    </location>
</feature>
<dbReference type="AlphaFoldDB" id="A0A5D4H5Z8"/>
<dbReference type="InterPro" id="IPR000182">
    <property type="entry name" value="GNAT_dom"/>
</dbReference>
<dbReference type="PROSITE" id="PS50995">
    <property type="entry name" value="HTH_MARR_2"/>
    <property type="match status" value="1"/>
</dbReference>
<dbReference type="SUPFAM" id="SSF55729">
    <property type="entry name" value="Acyl-CoA N-acyltransferases (Nat)"/>
    <property type="match status" value="1"/>
</dbReference>
<dbReference type="OrthoDB" id="273614at2"/>
<dbReference type="InterPro" id="IPR036390">
    <property type="entry name" value="WH_DNA-bd_sf"/>
</dbReference>
<evidence type="ECO:0000313" key="4">
    <source>
        <dbReference type="EMBL" id="TYR34250.1"/>
    </source>
</evidence>
<dbReference type="Gene3D" id="1.10.10.10">
    <property type="entry name" value="Winged helix-like DNA-binding domain superfamily/Winged helix DNA-binding domain"/>
    <property type="match status" value="1"/>
</dbReference>
<dbReference type="SUPFAM" id="SSF46785">
    <property type="entry name" value="Winged helix' DNA-binding domain"/>
    <property type="match status" value="1"/>
</dbReference>
<dbReference type="PANTHER" id="PTHR13947">
    <property type="entry name" value="GNAT FAMILY N-ACETYLTRANSFERASE"/>
    <property type="match status" value="1"/>
</dbReference>
<accession>A0A5D4H5Z8</accession>
<dbReference type="Pfam" id="PF01047">
    <property type="entry name" value="MarR"/>
    <property type="match status" value="1"/>
</dbReference>
<name>A0A5D4H5Z8_9HYPH</name>
<dbReference type="RefSeq" id="WP_148913589.1">
    <property type="nucleotide sequence ID" value="NZ_VSZS01000056.1"/>
</dbReference>
<comment type="caution">
    <text evidence="4">The sequence shown here is derived from an EMBL/GenBank/DDBJ whole genome shotgun (WGS) entry which is preliminary data.</text>
</comment>
<evidence type="ECO:0000256" key="1">
    <source>
        <dbReference type="ARBA" id="ARBA00022679"/>
    </source>
</evidence>
<evidence type="ECO:0000259" key="3">
    <source>
        <dbReference type="PROSITE" id="PS51186"/>
    </source>
</evidence>
<dbReference type="PANTHER" id="PTHR13947:SF37">
    <property type="entry name" value="LD18367P"/>
    <property type="match status" value="1"/>
</dbReference>
<protein>
    <submittedName>
        <fullName evidence="4">MarR family transcriptional regulator</fullName>
    </submittedName>
</protein>
<keyword evidence="5" id="KW-1185">Reference proteome</keyword>
<reference evidence="4 5" key="1">
    <citation type="submission" date="2019-08" db="EMBL/GenBank/DDBJ databases">
        <authorList>
            <person name="Seo Y.L."/>
        </authorList>
    </citation>
    <scope>NUCLEOTIDE SEQUENCE [LARGE SCALE GENOMIC DNA]</scope>
    <source>
        <strain evidence="4 5">MaA-C15</strain>
    </source>
</reference>
<dbReference type="InterPro" id="IPR050769">
    <property type="entry name" value="NAT_camello-type"/>
</dbReference>
<dbReference type="Gene3D" id="3.40.630.30">
    <property type="match status" value="1"/>
</dbReference>
<dbReference type="InterPro" id="IPR016181">
    <property type="entry name" value="Acyl_CoA_acyltransferase"/>
</dbReference>
<gene>
    <name evidence="4" type="ORF">FY036_04870</name>
</gene>
<feature type="domain" description="HTH marR-type" evidence="2">
    <location>
        <begin position="1"/>
        <end position="139"/>
    </location>
</feature>
<dbReference type="SMART" id="SM00347">
    <property type="entry name" value="HTH_MARR"/>
    <property type="match status" value="1"/>
</dbReference>
<dbReference type="GO" id="GO:0008080">
    <property type="term" value="F:N-acetyltransferase activity"/>
    <property type="evidence" value="ECO:0007669"/>
    <property type="project" value="InterPro"/>
</dbReference>
<evidence type="ECO:0000313" key="5">
    <source>
        <dbReference type="Proteomes" id="UP000323258"/>
    </source>
</evidence>
<dbReference type="GO" id="GO:0003700">
    <property type="term" value="F:DNA-binding transcription factor activity"/>
    <property type="evidence" value="ECO:0007669"/>
    <property type="project" value="InterPro"/>
</dbReference>
<dbReference type="PROSITE" id="PS51186">
    <property type="entry name" value="GNAT"/>
    <property type="match status" value="1"/>
</dbReference>
<organism evidence="4 5">
    <name type="scientific">Neoaquamicrobium microcysteis</name>
    <dbReference type="NCBI Taxonomy" id="2682781"/>
    <lineage>
        <taxon>Bacteria</taxon>
        <taxon>Pseudomonadati</taxon>
        <taxon>Pseudomonadota</taxon>
        <taxon>Alphaproteobacteria</taxon>
        <taxon>Hyphomicrobiales</taxon>
        <taxon>Phyllobacteriaceae</taxon>
        <taxon>Neoaquamicrobium</taxon>
    </lineage>
</organism>
<dbReference type="CDD" id="cd04301">
    <property type="entry name" value="NAT_SF"/>
    <property type="match status" value="1"/>
</dbReference>
<sequence length="307" mass="35161">MTSLQDSVGRVREFNRFYTRTIGVLNETLTQSEFTLAESRVLYELGHRASPNAVDIARDLLLDPAYLARILRRFRENGLVKAHADGEDRRRRRLELTAKGRAALNTLQARSKQQIEALLAPLDALHRENMVDAMARITETLQGDAEPDVPVVLRPHRPGDIGWVISREASLYTEEYGWNIEFEAMVAQICADFLRNFQPAREFCWIAERGGERLGAIFLVRQDDEVAKLRLLHVESAARGRGVGRMLVERCVQQARDSGYRRLTLWTNSILAEARRIYERVGFQLVSEEAHHSFGVDLTGQYWELEL</sequence>
<keyword evidence="1" id="KW-0808">Transferase</keyword>
<dbReference type="EMBL" id="VSZS01000056">
    <property type="protein sequence ID" value="TYR34250.1"/>
    <property type="molecule type" value="Genomic_DNA"/>
</dbReference>
<dbReference type="Pfam" id="PF00583">
    <property type="entry name" value="Acetyltransf_1"/>
    <property type="match status" value="1"/>
</dbReference>
<dbReference type="InterPro" id="IPR000835">
    <property type="entry name" value="HTH_MarR-typ"/>
</dbReference>
<proteinExistence type="predicted"/>
<reference evidence="4 5" key="2">
    <citation type="submission" date="2019-09" db="EMBL/GenBank/DDBJ databases">
        <title>Mesorhizobium sp. MaA-C15 isolated from Microcystis aeruginosa.</title>
        <authorList>
            <person name="Jeong S.E."/>
            <person name="Jin H.M."/>
            <person name="Jeon C.O."/>
        </authorList>
    </citation>
    <scope>NUCLEOTIDE SEQUENCE [LARGE SCALE GENOMIC DNA]</scope>
    <source>
        <strain evidence="4 5">MaA-C15</strain>
    </source>
</reference>
<dbReference type="InterPro" id="IPR036388">
    <property type="entry name" value="WH-like_DNA-bd_sf"/>
</dbReference>
<dbReference type="Proteomes" id="UP000323258">
    <property type="component" value="Unassembled WGS sequence"/>
</dbReference>
<evidence type="ECO:0000259" key="2">
    <source>
        <dbReference type="PROSITE" id="PS50995"/>
    </source>
</evidence>